<dbReference type="OrthoDB" id="461279at2759"/>
<sequence length="414" mass="44951">MGHNSKIGYPYLPAREPWRGRDVLQRAWRVTLAGPASDPGGDRRSGTRKRAWWATLAGTADDPGGAQLWHSQNNLGRPPWRERRTTLAGPANDPAQTAYNALHKTGAWRATLAGTTDDPGGAQLWHSQNNLGRPPWRRQRTTLADAKGALQLAKKSLGRHITGGHGDKPSQIVLDSGGDSPGTADENGGFQTTLFGGTATLAEMARRGKGDAGDKSSQYISRVDLYKFLCKWELRSYPDNQGRPLFLLRRPLMGLNLASASIDSAALFLPKLASSLPQAQALLEKESLNEAVRYFNPNRDVERDSAASKEMCKTYFKQIQKAAREHGLLLAEAAEAAAAVYTGLVGGTAPDDALVTLWPPPTLQRLVALVQHDAWEKQNTKPVLVLLRVVVGGFHATKTARPTTTPWVGRAVAL</sequence>
<evidence type="ECO:0000313" key="3">
    <source>
        <dbReference type="Proteomes" id="UP000186817"/>
    </source>
</evidence>
<evidence type="ECO:0000313" key="2">
    <source>
        <dbReference type="EMBL" id="OLQ14792.1"/>
    </source>
</evidence>
<dbReference type="Proteomes" id="UP000186817">
    <property type="component" value="Unassembled WGS sequence"/>
</dbReference>
<comment type="caution">
    <text evidence="2">The sequence shown here is derived from an EMBL/GenBank/DDBJ whole genome shotgun (WGS) entry which is preliminary data.</text>
</comment>
<organism evidence="2 3">
    <name type="scientific">Symbiodinium microadriaticum</name>
    <name type="common">Dinoflagellate</name>
    <name type="synonym">Zooxanthella microadriatica</name>
    <dbReference type="NCBI Taxonomy" id="2951"/>
    <lineage>
        <taxon>Eukaryota</taxon>
        <taxon>Sar</taxon>
        <taxon>Alveolata</taxon>
        <taxon>Dinophyceae</taxon>
        <taxon>Suessiales</taxon>
        <taxon>Symbiodiniaceae</taxon>
        <taxon>Symbiodinium</taxon>
    </lineage>
</organism>
<evidence type="ECO:0000256" key="1">
    <source>
        <dbReference type="SAM" id="MobiDB-lite"/>
    </source>
</evidence>
<dbReference type="AlphaFoldDB" id="A0A1Q9F571"/>
<keyword evidence="3" id="KW-1185">Reference proteome</keyword>
<dbReference type="EMBL" id="LSRX01000011">
    <property type="protein sequence ID" value="OLQ14792.1"/>
    <property type="molecule type" value="Genomic_DNA"/>
</dbReference>
<reference evidence="2 3" key="1">
    <citation type="submission" date="2016-02" db="EMBL/GenBank/DDBJ databases">
        <title>Genome analysis of coral dinoflagellate symbionts highlights evolutionary adaptations to a symbiotic lifestyle.</title>
        <authorList>
            <person name="Aranda M."/>
            <person name="Li Y."/>
            <person name="Liew Y.J."/>
            <person name="Baumgarten S."/>
            <person name="Simakov O."/>
            <person name="Wilson M."/>
            <person name="Piel J."/>
            <person name="Ashoor H."/>
            <person name="Bougouffa S."/>
            <person name="Bajic V.B."/>
            <person name="Ryu T."/>
            <person name="Ravasi T."/>
            <person name="Bayer T."/>
            <person name="Micklem G."/>
            <person name="Kim H."/>
            <person name="Bhak J."/>
            <person name="Lajeunesse T.C."/>
            <person name="Voolstra C.R."/>
        </authorList>
    </citation>
    <scope>NUCLEOTIDE SEQUENCE [LARGE SCALE GENOMIC DNA]</scope>
    <source>
        <strain evidence="2 3">CCMP2467</strain>
    </source>
</reference>
<protein>
    <submittedName>
        <fullName evidence="2">Uncharacterized protein</fullName>
    </submittedName>
</protein>
<gene>
    <name evidence="2" type="ORF">AK812_SmicGene1075</name>
</gene>
<accession>A0A1Q9F571</accession>
<proteinExistence type="predicted"/>
<name>A0A1Q9F571_SYMMI</name>
<feature type="region of interest" description="Disordered" evidence="1">
    <location>
        <begin position="159"/>
        <end position="187"/>
    </location>
</feature>